<organism evidence="1 2">
    <name type="scientific">Gigaspora margarita</name>
    <dbReference type="NCBI Taxonomy" id="4874"/>
    <lineage>
        <taxon>Eukaryota</taxon>
        <taxon>Fungi</taxon>
        <taxon>Fungi incertae sedis</taxon>
        <taxon>Mucoromycota</taxon>
        <taxon>Glomeromycotina</taxon>
        <taxon>Glomeromycetes</taxon>
        <taxon>Diversisporales</taxon>
        <taxon>Gigasporaceae</taxon>
        <taxon>Gigaspora</taxon>
    </lineage>
</organism>
<reference evidence="1 2" key="1">
    <citation type="submission" date="2021-06" db="EMBL/GenBank/DDBJ databases">
        <authorList>
            <person name="Kallberg Y."/>
            <person name="Tangrot J."/>
            <person name="Rosling A."/>
        </authorList>
    </citation>
    <scope>NUCLEOTIDE SEQUENCE [LARGE SCALE GENOMIC DNA]</scope>
    <source>
        <strain evidence="1 2">120-4 pot B 10/14</strain>
    </source>
</reference>
<proteinExistence type="predicted"/>
<dbReference type="EMBL" id="CAJVQB010053927">
    <property type="protein sequence ID" value="CAG8836572.1"/>
    <property type="molecule type" value="Genomic_DNA"/>
</dbReference>
<feature type="non-terminal residue" evidence="1">
    <location>
        <position position="55"/>
    </location>
</feature>
<protein>
    <submittedName>
        <fullName evidence="1">2061_t:CDS:1</fullName>
    </submittedName>
</protein>
<keyword evidence="2" id="KW-1185">Reference proteome</keyword>
<sequence>MSDAERCGTSYNDGSTTSNLINYLAREHMREDEQILFNVGNNITAKCTNLDSELV</sequence>
<evidence type="ECO:0000313" key="2">
    <source>
        <dbReference type="Proteomes" id="UP000789901"/>
    </source>
</evidence>
<comment type="caution">
    <text evidence="1">The sequence shown here is derived from an EMBL/GenBank/DDBJ whole genome shotgun (WGS) entry which is preliminary data.</text>
</comment>
<evidence type="ECO:0000313" key="1">
    <source>
        <dbReference type="EMBL" id="CAG8836572.1"/>
    </source>
</evidence>
<name>A0ABN7WN92_GIGMA</name>
<gene>
    <name evidence="1" type="ORF">GMARGA_LOCUS33098</name>
</gene>
<accession>A0ABN7WN92</accession>
<dbReference type="Proteomes" id="UP000789901">
    <property type="component" value="Unassembled WGS sequence"/>
</dbReference>